<comment type="caution">
    <text evidence="1">The sequence shown here is derived from an EMBL/GenBank/DDBJ whole genome shotgun (WGS) entry which is preliminary data.</text>
</comment>
<protein>
    <submittedName>
        <fullName evidence="1">Uncharacterized protein</fullName>
    </submittedName>
</protein>
<dbReference type="Proteomes" id="UP001215598">
    <property type="component" value="Unassembled WGS sequence"/>
</dbReference>
<dbReference type="AlphaFoldDB" id="A0AAD7HFD5"/>
<organism evidence="1 2">
    <name type="scientific">Mycena metata</name>
    <dbReference type="NCBI Taxonomy" id="1033252"/>
    <lineage>
        <taxon>Eukaryota</taxon>
        <taxon>Fungi</taxon>
        <taxon>Dikarya</taxon>
        <taxon>Basidiomycota</taxon>
        <taxon>Agaricomycotina</taxon>
        <taxon>Agaricomycetes</taxon>
        <taxon>Agaricomycetidae</taxon>
        <taxon>Agaricales</taxon>
        <taxon>Marasmiineae</taxon>
        <taxon>Mycenaceae</taxon>
        <taxon>Mycena</taxon>
    </lineage>
</organism>
<name>A0AAD7HFD5_9AGAR</name>
<sequence length="229" mass="26278">MGSIEASVKYDTLELVANVTVRYQRNEGTFKLIIPAHYSEGNDLVVEYSRADHNCETLDLRCRSKLQIQSLVNRVRRNLLRIQAHHHHFQRSQVKFNPNCDAKELPRASDLPVTYALELGKETMFQWRESKEVATQASREHVNVTETYKIMLSENIIVNSSHLAGETHQITLRNVDSKIVHITPLVAVRRRENRFVRQLDGPAFDMSDIQRVVNGQGGEVNGHAYQGKY</sequence>
<evidence type="ECO:0000313" key="2">
    <source>
        <dbReference type="Proteomes" id="UP001215598"/>
    </source>
</evidence>
<dbReference type="EMBL" id="JARKIB010000259">
    <property type="protein sequence ID" value="KAJ7718947.1"/>
    <property type="molecule type" value="Genomic_DNA"/>
</dbReference>
<keyword evidence="2" id="KW-1185">Reference proteome</keyword>
<accession>A0AAD7HFD5</accession>
<reference evidence="1" key="1">
    <citation type="submission" date="2023-03" db="EMBL/GenBank/DDBJ databases">
        <title>Massive genome expansion in bonnet fungi (Mycena s.s.) driven by repeated elements and novel gene families across ecological guilds.</title>
        <authorList>
            <consortium name="Lawrence Berkeley National Laboratory"/>
            <person name="Harder C.B."/>
            <person name="Miyauchi S."/>
            <person name="Viragh M."/>
            <person name="Kuo A."/>
            <person name="Thoen E."/>
            <person name="Andreopoulos B."/>
            <person name="Lu D."/>
            <person name="Skrede I."/>
            <person name="Drula E."/>
            <person name="Henrissat B."/>
            <person name="Morin E."/>
            <person name="Kohler A."/>
            <person name="Barry K."/>
            <person name="LaButti K."/>
            <person name="Morin E."/>
            <person name="Salamov A."/>
            <person name="Lipzen A."/>
            <person name="Mereny Z."/>
            <person name="Hegedus B."/>
            <person name="Baldrian P."/>
            <person name="Stursova M."/>
            <person name="Weitz H."/>
            <person name="Taylor A."/>
            <person name="Grigoriev I.V."/>
            <person name="Nagy L.G."/>
            <person name="Martin F."/>
            <person name="Kauserud H."/>
        </authorList>
    </citation>
    <scope>NUCLEOTIDE SEQUENCE</scope>
    <source>
        <strain evidence="1">CBHHK182m</strain>
    </source>
</reference>
<gene>
    <name evidence="1" type="ORF">B0H16DRAFT_1475301</name>
</gene>
<proteinExistence type="predicted"/>
<evidence type="ECO:0000313" key="1">
    <source>
        <dbReference type="EMBL" id="KAJ7718947.1"/>
    </source>
</evidence>